<protein>
    <recommendedName>
        <fullName evidence="3">Preprotein translocase subunit SecD</fullName>
    </recommendedName>
</protein>
<evidence type="ECO:0000313" key="2">
    <source>
        <dbReference type="Proteomes" id="UP000320390"/>
    </source>
</evidence>
<reference evidence="1 2" key="1">
    <citation type="submission" date="2019-02" db="EMBL/GenBank/DDBJ databases">
        <title>Deep-cultivation of Planctomycetes and their phenomic and genomic characterization uncovers novel biology.</title>
        <authorList>
            <person name="Wiegand S."/>
            <person name="Jogler M."/>
            <person name="Boedeker C."/>
            <person name="Pinto D."/>
            <person name="Vollmers J."/>
            <person name="Rivas-Marin E."/>
            <person name="Kohn T."/>
            <person name="Peeters S.H."/>
            <person name="Heuer A."/>
            <person name="Rast P."/>
            <person name="Oberbeckmann S."/>
            <person name="Bunk B."/>
            <person name="Jeske O."/>
            <person name="Meyerdierks A."/>
            <person name="Storesund J.E."/>
            <person name="Kallscheuer N."/>
            <person name="Luecker S."/>
            <person name="Lage O.M."/>
            <person name="Pohl T."/>
            <person name="Merkel B.J."/>
            <person name="Hornburger P."/>
            <person name="Mueller R.-W."/>
            <person name="Bruemmer F."/>
            <person name="Labrenz M."/>
            <person name="Spormann A.M."/>
            <person name="Op den Camp H."/>
            <person name="Overmann J."/>
            <person name="Amann R."/>
            <person name="Jetten M.S.M."/>
            <person name="Mascher T."/>
            <person name="Medema M.H."/>
            <person name="Devos D.P."/>
            <person name="Kaster A.-K."/>
            <person name="Ovreas L."/>
            <person name="Rohde M."/>
            <person name="Galperin M.Y."/>
            <person name="Jogler C."/>
        </authorList>
    </citation>
    <scope>NUCLEOTIDE SEQUENCE [LARGE SCALE GENOMIC DNA]</scope>
    <source>
        <strain evidence="1 2">Poly30</strain>
    </source>
</reference>
<dbReference type="EMBL" id="CP036434">
    <property type="protein sequence ID" value="QDV08773.1"/>
    <property type="molecule type" value="Genomic_DNA"/>
</dbReference>
<organism evidence="1 2">
    <name type="scientific">Saltatorellus ferox</name>
    <dbReference type="NCBI Taxonomy" id="2528018"/>
    <lineage>
        <taxon>Bacteria</taxon>
        <taxon>Pseudomonadati</taxon>
        <taxon>Planctomycetota</taxon>
        <taxon>Planctomycetia</taxon>
        <taxon>Planctomycetia incertae sedis</taxon>
        <taxon>Saltatorellus</taxon>
    </lineage>
</organism>
<evidence type="ECO:0000313" key="1">
    <source>
        <dbReference type="EMBL" id="QDV08773.1"/>
    </source>
</evidence>
<proteinExistence type="predicted"/>
<dbReference type="RefSeq" id="WP_145202021.1">
    <property type="nucleotide sequence ID" value="NZ_CP036434.1"/>
</dbReference>
<name>A0A518EXG8_9BACT</name>
<sequence>MVETGWLQSMIGLFAAVGSMLLGIGDALVALAGGDAGPSVEIRLRVDMEEPRAPGLPMEETLAVLQARFPEAKVTRVPSDNGMAAEFSVIGKLPGTDEELGELAVATGEFHLRMTATAEDASELGVDLTAEQQRVETYLMRHSVKAIDRYNSLTPEEGGSPARLVFALEEQDGTLTPVPLIIETEKAWHFDETALARVYRTEDRNRNACIGFEIAPERQRDFFHFTDTHEGQQLAVTVGHRILTRPNLNQPLETGGIITGGTFGDSGEWTRSVDRFVRLLSSPRLPVRLRLVSIERRGR</sequence>
<evidence type="ECO:0008006" key="3">
    <source>
        <dbReference type="Google" id="ProtNLM"/>
    </source>
</evidence>
<accession>A0A518EXG8</accession>
<dbReference type="Proteomes" id="UP000320390">
    <property type="component" value="Chromosome"/>
</dbReference>
<dbReference type="Gene3D" id="3.30.1360.200">
    <property type="match status" value="1"/>
</dbReference>
<gene>
    <name evidence="1" type="ORF">Poly30_43280</name>
</gene>
<dbReference type="AlphaFoldDB" id="A0A518EXG8"/>
<keyword evidence="2" id="KW-1185">Reference proteome</keyword>